<proteinExistence type="predicted"/>
<dbReference type="Proteomes" id="UP000831536">
    <property type="component" value="Segment"/>
</dbReference>
<evidence type="ECO:0000313" key="1">
    <source>
        <dbReference type="EMBL" id="UPW35857.1"/>
    </source>
</evidence>
<accession>A0AAE9HHF2</accession>
<gene>
    <name evidence="1" type="ORF">EM_055</name>
</gene>
<dbReference type="EMBL" id="ON169972">
    <property type="protein sequence ID" value="UPW35857.1"/>
    <property type="molecule type" value="Genomic_DNA"/>
</dbReference>
<reference evidence="1" key="1">
    <citation type="journal article" date="2022" name="J. Appl. Microbiol.">
        <title>Bacteriophage-Antibiotic Combinations Against Multidrug-Resistant Pseudomonas aeruginosa.</title>
        <authorList>
            <person name="Holger D."/>
            <person name="Lev K.L."/>
            <person name="Kebriaei R."/>
            <person name="Morrisette T."/>
            <person name="Shah R."/>
            <person name="Alexander J."/>
            <person name="Lehman S.M."/>
            <person name="Rybak M.J."/>
        </authorList>
    </citation>
    <scope>NUCLEOTIDE SEQUENCE</scope>
</reference>
<keyword evidence="2" id="KW-1185">Reference proteome</keyword>
<sequence>MTTEKSVVLSIFSVGEICLKALTGPRLAPMKRNPQGQPELECC</sequence>
<name>A0AAE9HHF2_9CAUD</name>
<evidence type="ECO:0000313" key="2">
    <source>
        <dbReference type="Proteomes" id="UP000831536"/>
    </source>
</evidence>
<protein>
    <submittedName>
        <fullName evidence="1">Uncharacterized protein</fullName>
    </submittedName>
</protein>
<organism evidence="1 2">
    <name type="scientific">Pseudomonas phage EM</name>
    <dbReference type="NCBI Taxonomy" id="2936914"/>
    <lineage>
        <taxon>Viruses</taxon>
        <taxon>Duplodnaviria</taxon>
        <taxon>Heunggongvirae</taxon>
        <taxon>Uroviricota</taxon>
        <taxon>Caudoviricetes</taxon>
        <taxon>Vandenendeviridae</taxon>
        <taxon>Skurskavirinae</taxon>
        <taxon>Baldwinvirus</taxon>
        <taxon>Baldwinvirus EM</taxon>
    </lineage>
</organism>